<dbReference type="GO" id="GO:0016020">
    <property type="term" value="C:membrane"/>
    <property type="evidence" value="ECO:0007669"/>
    <property type="project" value="InterPro"/>
</dbReference>
<protein>
    <submittedName>
        <fullName evidence="5">Spore germination protein</fullName>
    </submittedName>
</protein>
<dbReference type="Pfam" id="PF03323">
    <property type="entry name" value="GerA"/>
    <property type="match status" value="1"/>
</dbReference>
<evidence type="ECO:0000256" key="4">
    <source>
        <dbReference type="SAM" id="Phobius"/>
    </source>
</evidence>
<reference evidence="5" key="1">
    <citation type="journal article" date="2021" name="PeerJ">
        <title>Extensive microbial diversity within the chicken gut microbiome revealed by metagenomics and culture.</title>
        <authorList>
            <person name="Gilroy R."/>
            <person name="Ravi A."/>
            <person name="Getino M."/>
            <person name="Pursley I."/>
            <person name="Horton D.L."/>
            <person name="Alikhan N.F."/>
            <person name="Baker D."/>
            <person name="Gharbi K."/>
            <person name="Hall N."/>
            <person name="Watson M."/>
            <person name="Adriaenssens E.M."/>
            <person name="Foster-Nyarko E."/>
            <person name="Jarju S."/>
            <person name="Secka A."/>
            <person name="Antonio M."/>
            <person name="Oren A."/>
            <person name="Chaudhuri R.R."/>
            <person name="La Ragione R."/>
            <person name="Hildebrand F."/>
            <person name="Pallen M.J."/>
        </authorList>
    </citation>
    <scope>NUCLEOTIDE SEQUENCE</scope>
    <source>
        <strain evidence="5">B5-657</strain>
    </source>
</reference>
<evidence type="ECO:0000256" key="3">
    <source>
        <dbReference type="SAM" id="MobiDB-lite"/>
    </source>
</evidence>
<dbReference type="AlphaFoldDB" id="A0A9E2KDE6"/>
<keyword evidence="4" id="KW-0812">Transmembrane</keyword>
<reference evidence="5" key="2">
    <citation type="submission" date="2021-04" db="EMBL/GenBank/DDBJ databases">
        <authorList>
            <person name="Gilroy R."/>
        </authorList>
    </citation>
    <scope>NUCLEOTIDE SEQUENCE</scope>
    <source>
        <strain evidence="5">B5-657</strain>
    </source>
</reference>
<feature type="region of interest" description="Disordered" evidence="3">
    <location>
        <begin position="522"/>
        <end position="544"/>
    </location>
</feature>
<name>A0A9E2KDE6_9FIRM</name>
<comment type="caution">
    <text evidence="5">The sequence shown here is derived from an EMBL/GenBank/DDBJ whole genome shotgun (WGS) entry which is preliminary data.</text>
</comment>
<keyword evidence="4" id="KW-1133">Transmembrane helix</keyword>
<proteinExistence type="inferred from homology"/>
<comment type="similarity">
    <text evidence="1">Belongs to the GerABKA family.</text>
</comment>
<keyword evidence="2 4" id="KW-0472">Membrane</keyword>
<dbReference type="EMBL" id="JAHLFQ010000209">
    <property type="protein sequence ID" value="MBU3804884.1"/>
    <property type="molecule type" value="Genomic_DNA"/>
</dbReference>
<dbReference type="GO" id="GO:0009847">
    <property type="term" value="P:spore germination"/>
    <property type="evidence" value="ECO:0007669"/>
    <property type="project" value="InterPro"/>
</dbReference>
<gene>
    <name evidence="5" type="ORF">H9872_09045</name>
</gene>
<evidence type="ECO:0000256" key="1">
    <source>
        <dbReference type="ARBA" id="ARBA00005278"/>
    </source>
</evidence>
<dbReference type="PANTHER" id="PTHR22550:SF5">
    <property type="entry name" value="LEUCINE ZIPPER PROTEIN 4"/>
    <property type="match status" value="1"/>
</dbReference>
<feature type="transmembrane region" description="Helical" evidence="4">
    <location>
        <begin position="407"/>
        <end position="426"/>
    </location>
</feature>
<evidence type="ECO:0000313" key="6">
    <source>
        <dbReference type="Proteomes" id="UP000824229"/>
    </source>
</evidence>
<evidence type="ECO:0000256" key="2">
    <source>
        <dbReference type="ARBA" id="ARBA00023136"/>
    </source>
</evidence>
<feature type="transmembrane region" description="Helical" evidence="4">
    <location>
        <begin position="382"/>
        <end position="401"/>
    </location>
</feature>
<dbReference type="PIRSF" id="PIRSF005690">
    <property type="entry name" value="GerBA"/>
    <property type="match status" value="1"/>
</dbReference>
<feature type="transmembrane region" description="Helical" evidence="4">
    <location>
        <begin position="438"/>
        <end position="462"/>
    </location>
</feature>
<accession>A0A9E2KDE6</accession>
<dbReference type="Proteomes" id="UP000824229">
    <property type="component" value="Unassembled WGS sequence"/>
</dbReference>
<feature type="transmembrane region" description="Helical" evidence="4">
    <location>
        <begin position="315"/>
        <end position="337"/>
    </location>
</feature>
<sequence>MRREKKPLKISKEDEFHDEENKISIELSSDLDSNIKHIEMLFKDCGDIVKREVTIDAEKNFRIYGVYTDGLINRDILENYLLSRVFEFKNLSGEIDTDTYSPTKMVMQHFSATFDVKEVDKMDDMVKAVLSGDSAVFVEGSTKGLVIATRSWPARGVSEPATENVVRGPREGFTETIRFNTVLVRRRIRDTKLKFKMISYGTRSRTDIALVYVEDIVKPELVKEIEERLDKYVIDAVFDSGYIEQLIEDSWKSPFPQTQATERPDKFAASLLEGKVGILVDTSPFGIIVPATLNAFYQASEDYYQRWQIMSFTRILRYIVSFFSFTLPGLYIAILNFQPAILPTPFAISIAASREGITFSTVTEIIVMEVIFELFREAGIRAPGAIGHVIALVGGLVIGQAAVDANIISPMIIIIIAFTAICTFAVPDYSLASAFRLVRYLFIALSAALGLYGFLIAMLIVLTHLSALESFKIPYLAPYNISDQNGARDLKDTILRFPTFMQTTRPIFARQIQRTRLRLKSKENATDLAPGSNSEKTNKVNSKK</sequence>
<dbReference type="InterPro" id="IPR050768">
    <property type="entry name" value="UPF0353/GerABKA_families"/>
</dbReference>
<dbReference type="InterPro" id="IPR004995">
    <property type="entry name" value="Spore_Ger"/>
</dbReference>
<evidence type="ECO:0000313" key="5">
    <source>
        <dbReference type="EMBL" id="MBU3804884.1"/>
    </source>
</evidence>
<organism evidence="5 6">
    <name type="scientific">Candidatus Cellulosilyticum pullistercoris</name>
    <dbReference type="NCBI Taxonomy" id="2838521"/>
    <lineage>
        <taxon>Bacteria</taxon>
        <taxon>Bacillati</taxon>
        <taxon>Bacillota</taxon>
        <taxon>Clostridia</taxon>
        <taxon>Lachnospirales</taxon>
        <taxon>Cellulosilyticaceae</taxon>
        <taxon>Cellulosilyticum</taxon>
    </lineage>
</organism>
<dbReference type="PANTHER" id="PTHR22550">
    <property type="entry name" value="SPORE GERMINATION PROTEIN"/>
    <property type="match status" value="1"/>
</dbReference>